<dbReference type="InterPro" id="IPR016064">
    <property type="entry name" value="NAD/diacylglycerol_kinase_sf"/>
</dbReference>
<dbReference type="SMART" id="SM00046">
    <property type="entry name" value="DAGKc"/>
    <property type="match status" value="1"/>
</dbReference>
<dbReference type="OrthoDB" id="5242960at2"/>
<dbReference type="Gene3D" id="3.40.50.10330">
    <property type="entry name" value="Probable inorganic polyphosphate/atp-NAD kinase, domain 1"/>
    <property type="match status" value="1"/>
</dbReference>
<evidence type="ECO:0000313" key="9">
    <source>
        <dbReference type="Proteomes" id="UP000199025"/>
    </source>
</evidence>
<dbReference type="EMBL" id="FORP01000015">
    <property type="protein sequence ID" value="SFK18709.1"/>
    <property type="molecule type" value="Genomic_DNA"/>
</dbReference>
<dbReference type="InterPro" id="IPR001206">
    <property type="entry name" value="Diacylglycerol_kinase_cat_dom"/>
</dbReference>
<evidence type="ECO:0000313" key="8">
    <source>
        <dbReference type="EMBL" id="SFK18709.1"/>
    </source>
</evidence>
<dbReference type="GO" id="GO:0005886">
    <property type="term" value="C:plasma membrane"/>
    <property type="evidence" value="ECO:0007669"/>
    <property type="project" value="UniProtKB-SubCell"/>
</dbReference>
<dbReference type="PANTHER" id="PTHR14969">
    <property type="entry name" value="SPHINGOSINE-1-PHOSPHATE PHOSPHOHYDROLASE"/>
    <property type="match status" value="1"/>
</dbReference>
<dbReference type="SMART" id="SM00014">
    <property type="entry name" value="acidPPc"/>
    <property type="match status" value="1"/>
</dbReference>
<evidence type="ECO:0000256" key="4">
    <source>
        <dbReference type="ARBA" id="ARBA00022801"/>
    </source>
</evidence>
<dbReference type="Gene3D" id="2.60.200.40">
    <property type="match status" value="1"/>
</dbReference>
<dbReference type="SUPFAM" id="SSF48317">
    <property type="entry name" value="Acid phosphatase/Vanadium-dependent haloperoxidase"/>
    <property type="match status" value="1"/>
</dbReference>
<sequence>MWRRLPAADRWVLRRLGTTEARFLRLLPPLGRAANHGRLWWAVSALLAATGNRRARRAALRGLISLGMASFAANVVSKQAVRRPRPPLELTPVARRLARMPVTTSFPSGHSASAAAFAAGVAIEWPLLAAPVGLLAAGVGASRVVTGVHYPTDVLAGFGLGVGASALSTWWWPPTPPGPAEATLVAAPAAPTGEGVVIVVNSGAGSVSDDLVELLRDRLPDAEIVQPGDGADLADVLADAARRCRVLGIAGGDGSVNVAAKTAADAGLPLFVLPAGTLNHFARDLGLGDFDEAIGALQAGAASQVDLGCVDERSFVNTCSTGLYTDLVRYRERWERKLGKWPAVLVGLVHVLRRAQPQELLIDGRPRRVWMVFAGNGRYLPIGFAPTSRPRLDDGLLDIRIMDAEHPFARTRIALGVLLGTLRWTRPYEGTTAAELKITAPEGVLHLTLDGEFTRVDPEVTITKRPRALTVYRPR</sequence>
<dbReference type="GO" id="GO:0016787">
    <property type="term" value="F:hydrolase activity"/>
    <property type="evidence" value="ECO:0007669"/>
    <property type="project" value="UniProtKB-KW"/>
</dbReference>
<comment type="subcellular location">
    <subcellularLocation>
        <location evidence="1">Cell membrane</location>
        <topology evidence="1">Multi-pass membrane protein</topology>
    </subcellularLocation>
</comment>
<keyword evidence="5" id="KW-1133">Transmembrane helix</keyword>
<keyword evidence="9" id="KW-1185">Reference proteome</keyword>
<dbReference type="PROSITE" id="PS50146">
    <property type="entry name" value="DAGK"/>
    <property type="match status" value="1"/>
</dbReference>
<protein>
    <submittedName>
        <fullName evidence="8">Undecaprenyl-diphosphatase</fullName>
    </submittedName>
</protein>
<evidence type="ECO:0000256" key="6">
    <source>
        <dbReference type="ARBA" id="ARBA00023136"/>
    </source>
</evidence>
<dbReference type="STRING" id="115433.SAMN05421835_11590"/>
<accession>A0A1I3XH93</accession>
<keyword evidence="6" id="KW-0472">Membrane</keyword>
<evidence type="ECO:0000256" key="2">
    <source>
        <dbReference type="ARBA" id="ARBA00022475"/>
    </source>
</evidence>
<dbReference type="PANTHER" id="PTHR14969:SF62">
    <property type="entry name" value="DECAPRENYLPHOSPHORYL-5-PHOSPHORIBOSE PHOSPHATASE RV3807C-RELATED"/>
    <property type="match status" value="1"/>
</dbReference>
<evidence type="ECO:0000256" key="3">
    <source>
        <dbReference type="ARBA" id="ARBA00022692"/>
    </source>
</evidence>
<keyword evidence="2" id="KW-1003">Cell membrane</keyword>
<dbReference type="CDD" id="cd01610">
    <property type="entry name" value="PAP2_like"/>
    <property type="match status" value="1"/>
</dbReference>
<organism evidence="8 9">
    <name type="scientific">Amycolatopsis sacchari</name>
    <dbReference type="NCBI Taxonomy" id="115433"/>
    <lineage>
        <taxon>Bacteria</taxon>
        <taxon>Bacillati</taxon>
        <taxon>Actinomycetota</taxon>
        <taxon>Actinomycetes</taxon>
        <taxon>Pseudonocardiales</taxon>
        <taxon>Pseudonocardiaceae</taxon>
        <taxon>Amycolatopsis</taxon>
    </lineage>
</organism>
<feature type="domain" description="DAGKc" evidence="7">
    <location>
        <begin position="191"/>
        <end position="314"/>
    </location>
</feature>
<evidence type="ECO:0000256" key="1">
    <source>
        <dbReference type="ARBA" id="ARBA00004651"/>
    </source>
</evidence>
<dbReference type="Pfam" id="PF01569">
    <property type="entry name" value="PAP2"/>
    <property type="match status" value="1"/>
</dbReference>
<dbReference type="InterPro" id="IPR017438">
    <property type="entry name" value="ATP-NAD_kinase_N"/>
</dbReference>
<gene>
    <name evidence="8" type="ORF">SAMN05421835_11590</name>
</gene>
<keyword evidence="4" id="KW-0378">Hydrolase</keyword>
<dbReference type="Pfam" id="PF00781">
    <property type="entry name" value="DAGK_cat"/>
    <property type="match status" value="1"/>
</dbReference>
<dbReference type="GO" id="GO:0016301">
    <property type="term" value="F:kinase activity"/>
    <property type="evidence" value="ECO:0007669"/>
    <property type="project" value="InterPro"/>
</dbReference>
<dbReference type="AlphaFoldDB" id="A0A1I3XH93"/>
<dbReference type="InterPro" id="IPR036938">
    <property type="entry name" value="PAP2/HPO_sf"/>
</dbReference>
<dbReference type="SUPFAM" id="SSF111331">
    <property type="entry name" value="NAD kinase/diacylglycerol kinase-like"/>
    <property type="match status" value="1"/>
</dbReference>
<keyword evidence="3" id="KW-0812">Transmembrane</keyword>
<dbReference type="InterPro" id="IPR000326">
    <property type="entry name" value="PAP2/HPO"/>
</dbReference>
<name>A0A1I3XH93_9PSEU</name>
<dbReference type="Proteomes" id="UP000199025">
    <property type="component" value="Unassembled WGS sequence"/>
</dbReference>
<dbReference type="Gene3D" id="1.20.144.10">
    <property type="entry name" value="Phosphatidic acid phosphatase type 2/haloperoxidase"/>
    <property type="match status" value="1"/>
</dbReference>
<reference evidence="8 9" key="1">
    <citation type="submission" date="2016-10" db="EMBL/GenBank/DDBJ databases">
        <authorList>
            <person name="de Groot N.N."/>
        </authorList>
    </citation>
    <scope>NUCLEOTIDE SEQUENCE [LARGE SCALE GENOMIC DNA]</scope>
    <source>
        <strain evidence="8 9">DSM 44468</strain>
    </source>
</reference>
<dbReference type="RefSeq" id="WP_091511410.1">
    <property type="nucleotide sequence ID" value="NZ_FORP01000015.1"/>
</dbReference>
<evidence type="ECO:0000259" key="7">
    <source>
        <dbReference type="PROSITE" id="PS50146"/>
    </source>
</evidence>
<evidence type="ECO:0000256" key="5">
    <source>
        <dbReference type="ARBA" id="ARBA00022989"/>
    </source>
</evidence>
<proteinExistence type="predicted"/>